<dbReference type="EMBL" id="CP048836">
    <property type="protein sequence ID" value="QID17009.1"/>
    <property type="molecule type" value="Genomic_DNA"/>
</dbReference>
<dbReference type="InterPro" id="IPR051407">
    <property type="entry name" value="Bact_OM_lipoprot/Surf_antigen"/>
</dbReference>
<feature type="domain" description="Glycine zipper 2TM" evidence="7">
    <location>
        <begin position="66"/>
        <end position="106"/>
    </location>
</feature>
<evidence type="ECO:0000256" key="2">
    <source>
        <dbReference type="ARBA" id="ARBA00022729"/>
    </source>
</evidence>
<dbReference type="AlphaFoldDB" id="A0A6C1B200"/>
<evidence type="ECO:0000256" key="4">
    <source>
        <dbReference type="ARBA" id="ARBA00023139"/>
    </source>
</evidence>
<proteinExistence type="predicted"/>
<keyword evidence="4" id="KW-0564">Palmitate</keyword>
<evidence type="ECO:0000259" key="7">
    <source>
        <dbReference type="Pfam" id="PF05433"/>
    </source>
</evidence>
<evidence type="ECO:0000256" key="6">
    <source>
        <dbReference type="SAM" id="SignalP"/>
    </source>
</evidence>
<evidence type="ECO:0000313" key="9">
    <source>
        <dbReference type="Proteomes" id="UP000501991"/>
    </source>
</evidence>
<dbReference type="Proteomes" id="UP000501991">
    <property type="component" value="Chromosome"/>
</dbReference>
<evidence type="ECO:0000256" key="1">
    <source>
        <dbReference type="ARBA" id="ARBA00004459"/>
    </source>
</evidence>
<protein>
    <submittedName>
        <fullName evidence="8">Glycine zipper 2TM domain-containing protein</fullName>
    </submittedName>
</protein>
<comment type="subcellular location">
    <subcellularLocation>
        <location evidence="1">Cell outer membrane</location>
        <topology evidence="1">Lipid-anchor</topology>
    </subcellularLocation>
</comment>
<dbReference type="RefSeq" id="WP_173764175.1">
    <property type="nucleotide sequence ID" value="NZ_CP048836.1"/>
</dbReference>
<organism evidence="8 9">
    <name type="scientific">Nitrogeniibacter mangrovi</name>
    <dbReference type="NCBI Taxonomy" id="2016596"/>
    <lineage>
        <taxon>Bacteria</taxon>
        <taxon>Pseudomonadati</taxon>
        <taxon>Pseudomonadota</taxon>
        <taxon>Betaproteobacteria</taxon>
        <taxon>Rhodocyclales</taxon>
        <taxon>Zoogloeaceae</taxon>
        <taxon>Nitrogeniibacter</taxon>
    </lineage>
</organism>
<evidence type="ECO:0000313" key="8">
    <source>
        <dbReference type="EMBL" id="QID17009.1"/>
    </source>
</evidence>
<feature type="chain" id="PRO_5025596544" evidence="6">
    <location>
        <begin position="33"/>
        <end position="158"/>
    </location>
</feature>
<reference evidence="8 9" key="1">
    <citation type="submission" date="2020-02" db="EMBL/GenBank/DDBJ databases">
        <title>Nitrogenibacter mangrovi gen. nov., sp. nov. isolated from mangrove sediment, a denitrifying betaproteobacterium.</title>
        <authorList>
            <person name="Liao H."/>
            <person name="Tian Y."/>
        </authorList>
    </citation>
    <scope>NUCLEOTIDE SEQUENCE [LARGE SCALE GENOMIC DNA]</scope>
    <source>
        <strain evidence="8 9">M9-3-2</strain>
    </source>
</reference>
<keyword evidence="2 6" id="KW-0732">Signal</keyword>
<dbReference type="Pfam" id="PF05433">
    <property type="entry name" value="Rick_17kDa_Anti"/>
    <property type="match status" value="1"/>
</dbReference>
<sequence length="158" mass="15893">MVKHRSSVTFRAATLCAVAVLGLAGCASNLTGDTYSRDEARRAMVVRYATVESTRLVKLEGTKSNIGTVAGGAVGGIAGSSVGSGKGSAVGAVIGAVAGGIAGAAAEEGLTRSQGIEITVKLDNGSHMAIVQQYNGETFVPGQRVRLVQDGSTTRVTP</sequence>
<accession>A0A6C1B200</accession>
<feature type="signal peptide" evidence="6">
    <location>
        <begin position="1"/>
        <end position="32"/>
    </location>
</feature>
<keyword evidence="3" id="KW-0472">Membrane</keyword>
<dbReference type="PANTHER" id="PTHR35603">
    <property type="match status" value="1"/>
</dbReference>
<name>A0A6C1B200_9RHOO</name>
<evidence type="ECO:0000256" key="5">
    <source>
        <dbReference type="ARBA" id="ARBA00023288"/>
    </source>
</evidence>
<dbReference type="InterPro" id="IPR008816">
    <property type="entry name" value="Gly_zipper_2TM_dom"/>
</dbReference>
<dbReference type="PANTHER" id="PTHR35603:SF1">
    <property type="entry name" value="OUTER MEMBRANE LIPOPROTEIN SLYB"/>
    <property type="match status" value="1"/>
</dbReference>
<dbReference type="PROSITE" id="PS51257">
    <property type="entry name" value="PROKAR_LIPOPROTEIN"/>
    <property type="match status" value="1"/>
</dbReference>
<keyword evidence="5" id="KW-0449">Lipoprotein</keyword>
<evidence type="ECO:0000256" key="3">
    <source>
        <dbReference type="ARBA" id="ARBA00023136"/>
    </source>
</evidence>
<keyword evidence="9" id="KW-1185">Reference proteome</keyword>
<gene>
    <name evidence="8" type="ORF">G3580_04745</name>
</gene>
<dbReference type="GO" id="GO:0009279">
    <property type="term" value="C:cell outer membrane"/>
    <property type="evidence" value="ECO:0007669"/>
    <property type="project" value="UniProtKB-SubCell"/>
</dbReference>
<dbReference type="KEGG" id="azq:G3580_04745"/>